<dbReference type="GO" id="GO:0003677">
    <property type="term" value="F:DNA binding"/>
    <property type="evidence" value="ECO:0007669"/>
    <property type="project" value="UniProtKB-KW"/>
</dbReference>
<dbReference type="Proteomes" id="UP001156870">
    <property type="component" value="Unassembled WGS sequence"/>
</dbReference>
<keyword evidence="3" id="KW-0238">DNA-binding</keyword>
<dbReference type="InterPro" id="IPR002421">
    <property type="entry name" value="5-3_exonuclease"/>
</dbReference>
<evidence type="ECO:0000256" key="1">
    <source>
        <dbReference type="ARBA" id="ARBA00022722"/>
    </source>
</evidence>
<dbReference type="GO" id="GO:0033567">
    <property type="term" value="P:DNA replication, Okazaki fragment processing"/>
    <property type="evidence" value="ECO:0007669"/>
    <property type="project" value="InterPro"/>
</dbReference>
<dbReference type="SMART" id="SM00279">
    <property type="entry name" value="HhH2"/>
    <property type="match status" value="1"/>
</dbReference>
<dbReference type="GO" id="GO:0017108">
    <property type="term" value="F:5'-flap endonuclease activity"/>
    <property type="evidence" value="ECO:0007669"/>
    <property type="project" value="InterPro"/>
</dbReference>
<dbReference type="Pfam" id="PF01367">
    <property type="entry name" value="5_3_exonuc"/>
    <property type="match status" value="1"/>
</dbReference>
<evidence type="ECO:0000259" key="4">
    <source>
        <dbReference type="SMART" id="SM00475"/>
    </source>
</evidence>
<proteinExistence type="predicted"/>
<dbReference type="PANTHER" id="PTHR42646">
    <property type="entry name" value="FLAP ENDONUCLEASE XNI"/>
    <property type="match status" value="1"/>
</dbReference>
<dbReference type="Pfam" id="PF02739">
    <property type="entry name" value="5_3_exonuc_N"/>
    <property type="match status" value="1"/>
</dbReference>
<evidence type="ECO:0000313" key="5">
    <source>
        <dbReference type="EMBL" id="GLS26328.1"/>
    </source>
</evidence>
<dbReference type="InterPro" id="IPR038969">
    <property type="entry name" value="FEN"/>
</dbReference>
<dbReference type="AlphaFoldDB" id="A0AA37WMC8"/>
<dbReference type="EMBL" id="BSPD01000042">
    <property type="protein sequence ID" value="GLS26328.1"/>
    <property type="molecule type" value="Genomic_DNA"/>
</dbReference>
<feature type="domain" description="5'-3' exonuclease" evidence="4">
    <location>
        <begin position="14"/>
        <end position="283"/>
    </location>
</feature>
<evidence type="ECO:0000313" key="6">
    <source>
        <dbReference type="Proteomes" id="UP001156870"/>
    </source>
</evidence>
<dbReference type="RefSeq" id="WP_232592408.1">
    <property type="nucleotide sequence ID" value="NZ_BSPD01000042.1"/>
</dbReference>
<keyword evidence="6" id="KW-1185">Reference proteome</keyword>
<dbReference type="CDD" id="cd09859">
    <property type="entry name" value="PIN_53EXO"/>
    <property type="match status" value="1"/>
</dbReference>
<evidence type="ECO:0000256" key="2">
    <source>
        <dbReference type="ARBA" id="ARBA00022801"/>
    </source>
</evidence>
<keyword evidence="1" id="KW-0540">Nuclease</keyword>
<dbReference type="PANTHER" id="PTHR42646:SF2">
    <property type="entry name" value="5'-3' EXONUCLEASE FAMILY PROTEIN"/>
    <property type="match status" value="1"/>
</dbReference>
<protein>
    <submittedName>
        <fullName evidence="5">Exodeoxyribonuclease IX</fullName>
    </submittedName>
</protein>
<dbReference type="SMART" id="SM00475">
    <property type="entry name" value="53EXOc"/>
    <property type="match status" value="1"/>
</dbReference>
<reference evidence="5 6" key="1">
    <citation type="journal article" date="2014" name="Int. J. Syst. Evol. Microbiol.">
        <title>Complete genome sequence of Corynebacterium casei LMG S-19264T (=DSM 44701T), isolated from a smear-ripened cheese.</title>
        <authorList>
            <consortium name="US DOE Joint Genome Institute (JGI-PGF)"/>
            <person name="Walter F."/>
            <person name="Albersmeier A."/>
            <person name="Kalinowski J."/>
            <person name="Ruckert C."/>
        </authorList>
    </citation>
    <scope>NUCLEOTIDE SEQUENCE [LARGE SCALE GENOMIC DNA]</scope>
    <source>
        <strain evidence="5 6">NBRC 110095</strain>
    </source>
</reference>
<dbReference type="CDD" id="cd09898">
    <property type="entry name" value="H3TH_53EXO"/>
    <property type="match status" value="1"/>
</dbReference>
<dbReference type="Gene3D" id="3.40.50.1010">
    <property type="entry name" value="5'-nuclease"/>
    <property type="match status" value="1"/>
</dbReference>
<organism evidence="5 6">
    <name type="scientific">Marinibactrum halimedae</name>
    <dbReference type="NCBI Taxonomy" id="1444977"/>
    <lineage>
        <taxon>Bacteria</taxon>
        <taxon>Pseudomonadati</taxon>
        <taxon>Pseudomonadota</taxon>
        <taxon>Gammaproteobacteria</taxon>
        <taxon>Cellvibrionales</taxon>
        <taxon>Cellvibrionaceae</taxon>
        <taxon>Marinibactrum</taxon>
    </lineage>
</organism>
<accession>A0AA37WMC8</accession>
<dbReference type="FunFam" id="1.10.150.20:FF:000003">
    <property type="entry name" value="DNA polymerase I"/>
    <property type="match status" value="1"/>
</dbReference>
<dbReference type="InterPro" id="IPR029060">
    <property type="entry name" value="PIN-like_dom_sf"/>
</dbReference>
<evidence type="ECO:0000256" key="3">
    <source>
        <dbReference type="ARBA" id="ARBA00023125"/>
    </source>
</evidence>
<dbReference type="SUPFAM" id="SSF47807">
    <property type="entry name" value="5' to 3' exonuclease, C-terminal subdomain"/>
    <property type="match status" value="1"/>
</dbReference>
<dbReference type="SUPFAM" id="SSF88723">
    <property type="entry name" value="PIN domain-like"/>
    <property type="match status" value="1"/>
</dbReference>
<dbReference type="InterPro" id="IPR008918">
    <property type="entry name" value="HhH2"/>
</dbReference>
<name>A0AA37WMC8_9GAMM</name>
<gene>
    <name evidence="5" type="primary">exo</name>
    <name evidence="5" type="ORF">GCM10007877_20430</name>
</gene>
<comment type="caution">
    <text evidence="5">The sequence shown here is derived from an EMBL/GenBank/DDBJ whole genome shotgun (WGS) entry which is preliminary data.</text>
</comment>
<dbReference type="InterPro" id="IPR020046">
    <property type="entry name" value="5-3_exonucl_a-hlix_arch_N"/>
</dbReference>
<dbReference type="InterPro" id="IPR020045">
    <property type="entry name" value="DNA_polI_H3TH"/>
</dbReference>
<keyword evidence="2" id="KW-0378">Hydrolase</keyword>
<sequence length="316" mass="34802">MGSTAHTPTSKHVNPTEDVFLIDASIFIFRYYFSLPPNWVGEEGFSTEAIYGFAQFLLALTREQPESLMACCFDESLETGFRHQLSEQYKSSRALPDEALAYQLQGCQHVAETMGIRCFSSTLYEADDLIGSLKADLSTYPHVNPIHILSRDKDLGQLLCSPSDTLWDYGKAEPMGMEGIKQKFGVNPEQVPDYLALVGDKSDDIAGVPGIGPKTAVALLEAFGSIHGVFTHLDQIPSLSVRGAKHLPAKLESHIEQIALSQTLARIVTDIGLIHEPEELRRSGVDEGRLHEVLQSFGISSLQKKAAHLFLENTKS</sequence>
<dbReference type="InterPro" id="IPR036279">
    <property type="entry name" value="5-3_exonuclease_C_sf"/>
</dbReference>
<dbReference type="Gene3D" id="1.10.150.20">
    <property type="entry name" value="5' to 3' exonuclease, C-terminal subdomain"/>
    <property type="match status" value="1"/>
</dbReference>
<dbReference type="GO" id="GO:0008409">
    <property type="term" value="F:5'-3' exonuclease activity"/>
    <property type="evidence" value="ECO:0007669"/>
    <property type="project" value="InterPro"/>
</dbReference>